<evidence type="ECO:0000256" key="1">
    <source>
        <dbReference type="ARBA" id="ARBA00001962"/>
    </source>
</evidence>
<dbReference type="GO" id="GO:0046872">
    <property type="term" value="F:metal ion binding"/>
    <property type="evidence" value="ECO:0007669"/>
    <property type="project" value="UniProtKB-KW"/>
</dbReference>
<feature type="binding site" evidence="11">
    <location>
        <position position="382"/>
    </location>
    <ligand>
        <name>Fe cation</name>
        <dbReference type="ChEBI" id="CHEBI:24875"/>
    </ligand>
</feature>
<evidence type="ECO:0000256" key="3">
    <source>
        <dbReference type="ARBA" id="ARBA00022723"/>
    </source>
</evidence>
<proteinExistence type="inferred from homology"/>
<dbReference type="InterPro" id="IPR011051">
    <property type="entry name" value="RmlC_Cupin_sf"/>
</dbReference>
<feature type="binding site" evidence="11">
    <location>
        <position position="346"/>
    </location>
    <ligand>
        <name>homogentisate</name>
        <dbReference type="ChEBI" id="CHEBI:16169"/>
    </ligand>
</feature>
<evidence type="ECO:0000256" key="7">
    <source>
        <dbReference type="ARBA" id="ARBA00023004"/>
    </source>
</evidence>
<organism evidence="14 15">
    <name type="scientific">Aliiroseovarius pelagivivens</name>
    <dbReference type="NCBI Taxonomy" id="1639690"/>
    <lineage>
        <taxon>Bacteria</taxon>
        <taxon>Pseudomonadati</taxon>
        <taxon>Pseudomonadota</taxon>
        <taxon>Alphaproteobacteria</taxon>
        <taxon>Rhodobacterales</taxon>
        <taxon>Paracoccaceae</taxon>
        <taxon>Aliiroseovarius</taxon>
    </lineage>
</organism>
<dbReference type="InterPro" id="IPR005708">
    <property type="entry name" value="Homogentis_dOase"/>
</dbReference>
<dbReference type="GO" id="GO:0006559">
    <property type="term" value="P:L-phenylalanine catabolic process"/>
    <property type="evidence" value="ECO:0007669"/>
    <property type="project" value="UniProtKB-UniRule"/>
</dbReference>
<feature type="binding site" evidence="11">
    <location>
        <position position="382"/>
    </location>
    <ligand>
        <name>homogentisate</name>
        <dbReference type="ChEBI" id="CHEBI:16169"/>
    </ligand>
</feature>
<dbReference type="EC" id="1.13.11.5" evidence="9"/>
<dbReference type="SUPFAM" id="SSF51182">
    <property type="entry name" value="RmlC-like cupins"/>
    <property type="match status" value="1"/>
</dbReference>
<dbReference type="CDD" id="cd07000">
    <property type="entry name" value="cupin_HGO_N"/>
    <property type="match status" value="1"/>
</dbReference>
<dbReference type="AlphaFoldDB" id="A0A2R8ASL7"/>
<dbReference type="FunFam" id="2.60.120.10:FF:000034">
    <property type="entry name" value="Homogentisate 1,2-dioxygenase"/>
    <property type="match status" value="1"/>
</dbReference>
<keyword evidence="4" id="KW-0828">Tyrosine catabolism</keyword>
<keyword evidence="15" id="KW-1185">Reference proteome</keyword>
<keyword evidence="7 11" id="KW-0408">Iron</keyword>
<gene>
    <name evidence="14" type="primary">hmgA_1</name>
    <name evidence="14" type="ORF">ALP8811_02816</name>
</gene>
<evidence type="ECO:0000313" key="14">
    <source>
        <dbReference type="EMBL" id="SPF78884.1"/>
    </source>
</evidence>
<dbReference type="Pfam" id="PF20510">
    <property type="entry name" value="HgmA_N"/>
    <property type="match status" value="1"/>
</dbReference>
<dbReference type="GO" id="GO:0006572">
    <property type="term" value="P:L-tyrosine catabolic process"/>
    <property type="evidence" value="ECO:0007669"/>
    <property type="project" value="UniProtKB-UniRule"/>
</dbReference>
<feature type="active site" description="Proton acceptor" evidence="10">
    <location>
        <position position="303"/>
    </location>
</feature>
<evidence type="ECO:0000256" key="10">
    <source>
        <dbReference type="PIRSR" id="PIRSR605708-1"/>
    </source>
</evidence>
<protein>
    <recommendedName>
        <fullName evidence="9">Homogentisate 1,2-dioxygenase</fullName>
        <ecNumber evidence="9">1.13.11.5</ecNumber>
    </recommendedName>
</protein>
<dbReference type="GO" id="GO:0004411">
    <property type="term" value="F:homogentisate 1,2-dioxygenase activity"/>
    <property type="evidence" value="ECO:0007669"/>
    <property type="project" value="UniProtKB-UniRule"/>
</dbReference>
<dbReference type="InterPro" id="IPR046452">
    <property type="entry name" value="HgmA_N"/>
</dbReference>
<evidence type="ECO:0000256" key="8">
    <source>
        <dbReference type="ARBA" id="ARBA00023232"/>
    </source>
</evidence>
<keyword evidence="3 11" id="KW-0479">Metal-binding</keyword>
<feature type="domain" description="Homogentisate 1,2-dioxygenase N-terminal" evidence="13">
    <location>
        <begin position="22"/>
        <end position="290"/>
    </location>
</feature>
<evidence type="ECO:0000259" key="12">
    <source>
        <dbReference type="Pfam" id="PF04209"/>
    </source>
</evidence>
<dbReference type="EMBL" id="OMOI01000002">
    <property type="protein sequence ID" value="SPF78884.1"/>
    <property type="molecule type" value="Genomic_DNA"/>
</dbReference>
<feature type="binding site" evidence="11">
    <location>
        <position position="352"/>
    </location>
    <ligand>
        <name>Fe cation</name>
        <dbReference type="ChEBI" id="CHEBI:24875"/>
    </ligand>
</feature>
<dbReference type="Pfam" id="PF04209">
    <property type="entry name" value="HgmA_C"/>
    <property type="match status" value="1"/>
</dbReference>
<dbReference type="PANTHER" id="PTHR11056:SF0">
    <property type="entry name" value="HOMOGENTISATE 1,2-DIOXYGENASE"/>
    <property type="match status" value="1"/>
</dbReference>
<evidence type="ECO:0000259" key="13">
    <source>
        <dbReference type="Pfam" id="PF20510"/>
    </source>
</evidence>
<evidence type="ECO:0000313" key="15">
    <source>
        <dbReference type="Proteomes" id="UP000244911"/>
    </source>
</evidence>
<dbReference type="Proteomes" id="UP000244911">
    <property type="component" value="Unassembled WGS sequence"/>
</dbReference>
<evidence type="ECO:0000256" key="11">
    <source>
        <dbReference type="PIRSR" id="PIRSR605708-2"/>
    </source>
</evidence>
<dbReference type="PANTHER" id="PTHR11056">
    <property type="entry name" value="HOMOGENTISATE 1,2-DIOXYGENASE"/>
    <property type="match status" value="1"/>
</dbReference>
<dbReference type="InterPro" id="IPR046451">
    <property type="entry name" value="HgmA_C"/>
</dbReference>
<feature type="domain" description="Homogentisate 1,2-dioxygenase C-terminal" evidence="12">
    <location>
        <begin position="292"/>
        <end position="394"/>
    </location>
</feature>
<reference evidence="14 15" key="1">
    <citation type="submission" date="2018-03" db="EMBL/GenBank/DDBJ databases">
        <authorList>
            <person name="Keele B.F."/>
        </authorList>
    </citation>
    <scope>NUCLEOTIDE SEQUENCE [LARGE SCALE GENOMIC DNA]</scope>
    <source>
        <strain evidence="14 15">CECT 8811</strain>
    </source>
</reference>
<dbReference type="NCBIfam" id="TIGR01015">
    <property type="entry name" value="hmgA"/>
    <property type="match status" value="1"/>
</dbReference>
<dbReference type="InterPro" id="IPR014710">
    <property type="entry name" value="RmlC-like_jellyroll"/>
</dbReference>
<dbReference type="GO" id="GO:0005737">
    <property type="term" value="C:cytoplasm"/>
    <property type="evidence" value="ECO:0007669"/>
    <property type="project" value="TreeGrafter"/>
</dbReference>
<comment type="similarity">
    <text evidence="2">Belongs to the homogentisate dioxygenase family.</text>
</comment>
<keyword evidence="6 14" id="KW-0560">Oxidoreductase</keyword>
<evidence type="ECO:0000256" key="5">
    <source>
        <dbReference type="ARBA" id="ARBA00022964"/>
    </source>
</evidence>
<keyword evidence="8" id="KW-0585">Phenylalanine catabolism</keyword>
<dbReference type="Gene3D" id="2.60.120.10">
    <property type="entry name" value="Jelly Rolls"/>
    <property type="match status" value="1"/>
</dbReference>
<evidence type="ECO:0000256" key="4">
    <source>
        <dbReference type="ARBA" id="ARBA00022878"/>
    </source>
</evidence>
<evidence type="ECO:0000256" key="2">
    <source>
        <dbReference type="ARBA" id="ARBA00007757"/>
    </source>
</evidence>
<evidence type="ECO:0000256" key="9">
    <source>
        <dbReference type="NCBIfam" id="TIGR01015"/>
    </source>
</evidence>
<name>A0A2R8ASL7_9RHOB</name>
<sequence>MNKHSPSREMTRAVSVVGTETHYMPGWANDFETEALPGALPQGMNSPQKCEYGLYGEQLSGTAFTANPPERTWCYRIRPSVKHSARYTKIDVPYWKSAPCVDPDVISLGQYRWDPVPTAEGLNWITGMRTMTTAGDVNTQVGMATHVYLVTESMVDDYFFSADSELLVVPQEGKLRFYTELGVIDLAPQEIGIIPRGLVYRVELLEGPARGFVCENYGQKFELPGRGPIGANCMANPRDFKAPVAAFEDREVPSTITIKWCGQFHKTEIGQSPLDVVAWHGNYAPYKYDLTTYCPVGAILFDHPDPSIFTVLTAPSGQPGTANIDFVLFRERWMVAENTFRPPWYHKNIMSELMGNIYGQYDAKPQGFVPGGVSLHNMMLPHGPDRDAFEGASN</sequence>
<feature type="binding site" evidence="11">
    <location>
        <position position="361"/>
    </location>
    <ligand>
        <name>homogentisate</name>
        <dbReference type="ChEBI" id="CHEBI:16169"/>
    </ligand>
</feature>
<accession>A0A2R8ASL7</accession>
<evidence type="ECO:0000256" key="6">
    <source>
        <dbReference type="ARBA" id="ARBA00023002"/>
    </source>
</evidence>
<keyword evidence="5 14" id="KW-0223">Dioxygenase</keyword>
<comment type="cofactor">
    <cofactor evidence="1 11">
        <name>Fe cation</name>
        <dbReference type="ChEBI" id="CHEBI:24875"/>
    </cofactor>
</comment>